<proteinExistence type="predicted"/>
<dbReference type="AlphaFoldDB" id="A0A9P6XF66"/>
<evidence type="ECO:0000313" key="2">
    <source>
        <dbReference type="EMBL" id="KAG1312268.1"/>
    </source>
</evidence>
<protein>
    <recommendedName>
        <fullName evidence="1">Integrase zinc-binding domain-containing protein</fullName>
    </recommendedName>
</protein>
<evidence type="ECO:0000259" key="1">
    <source>
        <dbReference type="Pfam" id="PF17921"/>
    </source>
</evidence>
<dbReference type="EMBL" id="JAANQT010000299">
    <property type="protein sequence ID" value="KAG1312268.1"/>
    <property type="molecule type" value="Genomic_DNA"/>
</dbReference>
<dbReference type="Pfam" id="PF17921">
    <property type="entry name" value="Integrase_H2C2"/>
    <property type="match status" value="1"/>
</dbReference>
<dbReference type="Gene3D" id="1.10.340.70">
    <property type="match status" value="1"/>
</dbReference>
<keyword evidence="3" id="KW-1185">Reference proteome</keyword>
<comment type="caution">
    <text evidence="2">The sequence shown here is derived from an EMBL/GenBank/DDBJ whole genome shotgun (WGS) entry which is preliminary data.</text>
</comment>
<organism evidence="2 3">
    <name type="scientific">Rhizopus oryzae</name>
    <name type="common">Mucormycosis agent</name>
    <name type="synonym">Rhizopus arrhizus var. delemar</name>
    <dbReference type="NCBI Taxonomy" id="64495"/>
    <lineage>
        <taxon>Eukaryota</taxon>
        <taxon>Fungi</taxon>
        <taxon>Fungi incertae sedis</taxon>
        <taxon>Mucoromycota</taxon>
        <taxon>Mucoromycotina</taxon>
        <taxon>Mucoromycetes</taxon>
        <taxon>Mucorales</taxon>
        <taxon>Mucorineae</taxon>
        <taxon>Rhizopodaceae</taxon>
        <taxon>Rhizopus</taxon>
    </lineage>
</organism>
<reference evidence="2" key="1">
    <citation type="journal article" date="2020" name="Microb. Genom.">
        <title>Genetic diversity of clinical and environmental Mucorales isolates obtained from an investigation of mucormycosis cases among solid organ transplant recipients.</title>
        <authorList>
            <person name="Nguyen M.H."/>
            <person name="Kaul D."/>
            <person name="Muto C."/>
            <person name="Cheng S.J."/>
            <person name="Richter R.A."/>
            <person name="Bruno V.M."/>
            <person name="Liu G."/>
            <person name="Beyhan S."/>
            <person name="Sundermann A.J."/>
            <person name="Mounaud S."/>
            <person name="Pasculle A.W."/>
            <person name="Nierman W.C."/>
            <person name="Driscoll E."/>
            <person name="Cumbie R."/>
            <person name="Clancy C.J."/>
            <person name="Dupont C.L."/>
        </authorList>
    </citation>
    <scope>NUCLEOTIDE SEQUENCE</scope>
    <source>
        <strain evidence="2">GL11</strain>
    </source>
</reference>
<dbReference type="Proteomes" id="UP000716291">
    <property type="component" value="Unassembled WGS sequence"/>
</dbReference>
<evidence type="ECO:0000313" key="3">
    <source>
        <dbReference type="Proteomes" id="UP000716291"/>
    </source>
</evidence>
<dbReference type="InterPro" id="IPR041588">
    <property type="entry name" value="Integrase_H2C2"/>
</dbReference>
<sequence length="371" mass="41989">MTSTTSPYYHQPYNNYHVDDCPRFYPRSTLPDEIFDDNDQIPTVHQFEDIINSYLNTLSPKKRDKALVDQQRYAQIQHVLRDPRNTSISTAQFRFWVKKMFQFQIGTCDVVCHDNKPVATKEHIYDILVKAHREAHHGGRDKTSAIVRKRYSWIPKELVARFVRHCPFCIIRRNSGPAATKVSSPPQFTRHAYSFDSGITTIYTPSPFKEDIDLSSGPSTSVCGYEISGNYVCLSSSPSPKKSCFCPMYDQEDHGFLDCSSFSNPINKQHCDSMHSFTQASHASIIYTQNNNYSLNDYYCSDAFEAVDQNAVAAAAATAVFMRPSAISSTDLLSHRYAYDATCSSMASSNCSTNQFLSPIHMSENSLQVDI</sequence>
<feature type="domain" description="Integrase zinc-binding" evidence="1">
    <location>
        <begin position="121"/>
        <end position="174"/>
    </location>
</feature>
<accession>A0A9P6XF66</accession>
<name>A0A9P6XF66_RHIOR</name>
<gene>
    <name evidence="2" type="ORF">G6F64_003163</name>
</gene>